<evidence type="ECO:0000313" key="2">
    <source>
        <dbReference type="EMBL" id="QBK31197.1"/>
    </source>
</evidence>
<gene>
    <name evidence="2" type="ORF">E0E05_11660</name>
</gene>
<dbReference type="GeneID" id="90767956"/>
<keyword evidence="1" id="KW-1133">Transmembrane helix</keyword>
<evidence type="ECO:0000256" key="1">
    <source>
        <dbReference type="SAM" id="Phobius"/>
    </source>
</evidence>
<dbReference type="KEGG" id="rpod:E0E05_11660"/>
<keyword evidence="1" id="KW-0472">Membrane</keyword>
<protein>
    <submittedName>
        <fullName evidence="2">Uncharacterized protein</fullName>
    </submittedName>
</protein>
<feature type="transmembrane region" description="Helical" evidence="1">
    <location>
        <begin position="40"/>
        <end position="64"/>
    </location>
</feature>
<dbReference type="Proteomes" id="UP000293719">
    <property type="component" value="Chromosome"/>
</dbReference>
<keyword evidence="1" id="KW-0812">Transmembrane</keyword>
<sequence length="69" mass="7380">MKVAAGFAIVIVAGVAGYYLSALAAVWFVALVAAHTSPTMALFATLIRIVVFWAMLLAGFWLAVRLNRP</sequence>
<evidence type="ECO:0000313" key="3">
    <source>
        <dbReference type="Proteomes" id="UP000293719"/>
    </source>
</evidence>
<proteinExistence type="predicted"/>
<dbReference type="EMBL" id="CP036532">
    <property type="protein sequence ID" value="QBK31197.1"/>
    <property type="molecule type" value="Genomic_DNA"/>
</dbReference>
<dbReference type="AlphaFoldDB" id="A0A4P6V1A5"/>
<accession>A0A4P6V1A5</accession>
<reference evidence="2 3" key="1">
    <citation type="journal article" date="2017" name="Int. J. Syst. Evol. Microbiol.">
        <title>Roseitalea porphyridii gen. nov., sp. nov., isolated from a red alga, and reclassification of Hoeflea suaedae Chung et al. 2013 as Pseudohoeflea suaedae gen. nov., comb. nov.</title>
        <authorList>
            <person name="Hyeon J.W."/>
            <person name="Jeong S.E."/>
            <person name="Baek K."/>
            <person name="Jeon C.O."/>
        </authorList>
    </citation>
    <scope>NUCLEOTIDE SEQUENCE [LARGE SCALE GENOMIC DNA]</scope>
    <source>
        <strain evidence="2 3">MA7-20</strain>
    </source>
</reference>
<keyword evidence="3" id="KW-1185">Reference proteome</keyword>
<name>A0A4P6V1A5_9HYPH</name>
<feature type="transmembrane region" description="Helical" evidence="1">
    <location>
        <begin position="7"/>
        <end position="34"/>
    </location>
</feature>
<organism evidence="2 3">
    <name type="scientific">Roseitalea porphyridii</name>
    <dbReference type="NCBI Taxonomy" id="1852022"/>
    <lineage>
        <taxon>Bacteria</taxon>
        <taxon>Pseudomonadati</taxon>
        <taxon>Pseudomonadota</taxon>
        <taxon>Alphaproteobacteria</taxon>
        <taxon>Hyphomicrobiales</taxon>
        <taxon>Ahrensiaceae</taxon>
        <taxon>Roseitalea</taxon>
    </lineage>
</organism>
<dbReference type="RefSeq" id="WP_131616872.1">
    <property type="nucleotide sequence ID" value="NZ_CP036532.1"/>
</dbReference>